<dbReference type="PANTHER" id="PTHR10794">
    <property type="entry name" value="ABHYDROLASE DOMAIN-CONTAINING PROTEIN"/>
    <property type="match status" value="1"/>
</dbReference>
<dbReference type="PIRSF" id="PIRSF005211">
    <property type="entry name" value="Ab_hydro_YheT"/>
    <property type="match status" value="1"/>
</dbReference>
<comment type="similarity">
    <text evidence="1">Belongs to the AB hydrolase superfamily. AB hydrolase 4 family.</text>
</comment>
<sequence length="461" mass="50828">FSFFTSPSSPEVYYPLKPADVLLKKRGDNQGKSPFTERKDKKSLRSILEEQCPSLFEGYCTPWWLSKYFCINRTVFTPKARRFVHSRTYLRLVDGGTLGLDFTPVEQSSLPEETPIIVVTHGLTGGSHEGYVRAVLGRASTPVEWGGLGYRAVVVNSRGCAGVPITSQQLYSAGYTDDLRIALIAEPLVMYISHQYPNAPLLGLGFSLGANIMVRYLAEEGEKSRLSAVCSLACPWDMLKNGHAINSTFLGRNLYARGMGMSFYKLLKRNAAVLSGKTVVSPPSLAIAEAVSTTLKLRFPGLDDFDDAFTRIAGGVPQDLNFSSYQEYYAWASSHHVLKDVRRPLLAINAADDPVIRFVPKTEQEVGNPWTTVVVTPGGGHLGWFSPAPSSHKYSMTAGLMETSRWTTKPVLEWLDMAGNDFDIKVNASDLYICDEGFLREFGRTALGCMEVEGGGIIDWS</sequence>
<dbReference type="SUPFAM" id="SSF53474">
    <property type="entry name" value="alpha/beta-Hydrolases"/>
    <property type="match status" value="1"/>
</dbReference>
<dbReference type="InterPro" id="IPR012020">
    <property type="entry name" value="ABHD4"/>
</dbReference>
<evidence type="ECO:0000256" key="2">
    <source>
        <dbReference type="PIRSR" id="PIRSR005211-1"/>
    </source>
</evidence>
<dbReference type="InterPro" id="IPR000073">
    <property type="entry name" value="AB_hydrolase_1"/>
</dbReference>
<protein>
    <submittedName>
        <fullName evidence="4">AB-hydrolase YheT</fullName>
    </submittedName>
</protein>
<gene>
    <name evidence="4" type="ORF">K435DRAFT_600514</name>
</gene>
<evidence type="ECO:0000259" key="3">
    <source>
        <dbReference type="Pfam" id="PF12697"/>
    </source>
</evidence>
<evidence type="ECO:0000256" key="1">
    <source>
        <dbReference type="ARBA" id="ARBA00010884"/>
    </source>
</evidence>
<feature type="active site" description="Charge relay system" evidence="2">
    <location>
        <position position="353"/>
    </location>
</feature>
<evidence type="ECO:0000313" key="5">
    <source>
        <dbReference type="Proteomes" id="UP000297245"/>
    </source>
</evidence>
<keyword evidence="5" id="KW-1185">Reference proteome</keyword>
<feature type="non-terminal residue" evidence="4">
    <location>
        <position position="461"/>
    </location>
</feature>
<dbReference type="InterPro" id="IPR029058">
    <property type="entry name" value="AB_hydrolase_fold"/>
</dbReference>
<dbReference type="PANTHER" id="PTHR10794:SF63">
    <property type="entry name" value="ALPHA_BETA HYDROLASE 1, ISOFORM A"/>
    <property type="match status" value="1"/>
</dbReference>
<feature type="non-terminal residue" evidence="4">
    <location>
        <position position="1"/>
    </location>
</feature>
<dbReference type="GO" id="GO:0051792">
    <property type="term" value="P:medium-chain fatty acid biosynthetic process"/>
    <property type="evidence" value="ECO:0007669"/>
    <property type="project" value="TreeGrafter"/>
</dbReference>
<dbReference type="Proteomes" id="UP000297245">
    <property type="component" value="Unassembled WGS sequence"/>
</dbReference>
<feature type="active site" description="Charge relay system" evidence="2">
    <location>
        <position position="207"/>
    </location>
</feature>
<dbReference type="AlphaFoldDB" id="A0A4S8LN14"/>
<dbReference type="EMBL" id="ML179334">
    <property type="protein sequence ID" value="THU90460.1"/>
    <property type="molecule type" value="Genomic_DNA"/>
</dbReference>
<reference evidence="4 5" key="1">
    <citation type="journal article" date="2019" name="Nat. Ecol. Evol.">
        <title>Megaphylogeny resolves global patterns of mushroom evolution.</title>
        <authorList>
            <person name="Varga T."/>
            <person name="Krizsan K."/>
            <person name="Foldi C."/>
            <person name="Dima B."/>
            <person name="Sanchez-Garcia M."/>
            <person name="Sanchez-Ramirez S."/>
            <person name="Szollosi G.J."/>
            <person name="Szarkandi J.G."/>
            <person name="Papp V."/>
            <person name="Albert L."/>
            <person name="Andreopoulos W."/>
            <person name="Angelini C."/>
            <person name="Antonin V."/>
            <person name="Barry K.W."/>
            <person name="Bougher N.L."/>
            <person name="Buchanan P."/>
            <person name="Buyck B."/>
            <person name="Bense V."/>
            <person name="Catcheside P."/>
            <person name="Chovatia M."/>
            <person name="Cooper J."/>
            <person name="Damon W."/>
            <person name="Desjardin D."/>
            <person name="Finy P."/>
            <person name="Geml J."/>
            <person name="Haridas S."/>
            <person name="Hughes K."/>
            <person name="Justo A."/>
            <person name="Karasinski D."/>
            <person name="Kautmanova I."/>
            <person name="Kiss B."/>
            <person name="Kocsube S."/>
            <person name="Kotiranta H."/>
            <person name="LaButti K.M."/>
            <person name="Lechner B.E."/>
            <person name="Liimatainen K."/>
            <person name="Lipzen A."/>
            <person name="Lukacs Z."/>
            <person name="Mihaltcheva S."/>
            <person name="Morgado L.N."/>
            <person name="Niskanen T."/>
            <person name="Noordeloos M.E."/>
            <person name="Ohm R.A."/>
            <person name="Ortiz-Santana B."/>
            <person name="Ovrebo C."/>
            <person name="Racz N."/>
            <person name="Riley R."/>
            <person name="Savchenko A."/>
            <person name="Shiryaev A."/>
            <person name="Soop K."/>
            <person name="Spirin V."/>
            <person name="Szebenyi C."/>
            <person name="Tomsovsky M."/>
            <person name="Tulloss R.E."/>
            <person name="Uehling J."/>
            <person name="Grigoriev I.V."/>
            <person name="Vagvolgyi C."/>
            <person name="Papp T."/>
            <person name="Martin F.M."/>
            <person name="Miettinen O."/>
            <person name="Hibbett D.S."/>
            <person name="Nagy L.G."/>
        </authorList>
    </citation>
    <scope>NUCLEOTIDE SEQUENCE [LARGE SCALE GENOMIC DNA]</scope>
    <source>
        <strain evidence="4 5">CBS 962.96</strain>
    </source>
</reference>
<name>A0A4S8LN14_DENBC</name>
<dbReference type="GO" id="GO:0047372">
    <property type="term" value="F:monoacylglycerol lipase activity"/>
    <property type="evidence" value="ECO:0007669"/>
    <property type="project" value="TreeGrafter"/>
</dbReference>
<evidence type="ECO:0000313" key="4">
    <source>
        <dbReference type="EMBL" id="THU90460.1"/>
    </source>
</evidence>
<feature type="domain" description="AB hydrolase-1" evidence="3">
    <location>
        <begin position="117"/>
        <end position="387"/>
    </location>
</feature>
<dbReference type="GO" id="GO:0008126">
    <property type="term" value="F:acetylesterase activity"/>
    <property type="evidence" value="ECO:0007669"/>
    <property type="project" value="TreeGrafter"/>
</dbReference>
<dbReference type="OrthoDB" id="5954035at2759"/>
<accession>A0A4S8LN14</accession>
<dbReference type="InterPro" id="IPR050960">
    <property type="entry name" value="AB_hydrolase_4_sf"/>
</dbReference>
<feature type="active site" description="Charge relay system" evidence="2">
    <location>
        <position position="381"/>
    </location>
</feature>
<dbReference type="GO" id="GO:0051793">
    <property type="term" value="P:medium-chain fatty acid catabolic process"/>
    <property type="evidence" value="ECO:0007669"/>
    <property type="project" value="TreeGrafter"/>
</dbReference>
<proteinExistence type="inferred from homology"/>
<dbReference type="Gene3D" id="3.40.50.1820">
    <property type="entry name" value="alpha/beta hydrolase"/>
    <property type="match status" value="1"/>
</dbReference>
<keyword evidence="4" id="KW-0378">Hydrolase</keyword>
<organism evidence="4 5">
    <name type="scientific">Dendrothele bispora (strain CBS 962.96)</name>
    <dbReference type="NCBI Taxonomy" id="1314807"/>
    <lineage>
        <taxon>Eukaryota</taxon>
        <taxon>Fungi</taxon>
        <taxon>Dikarya</taxon>
        <taxon>Basidiomycota</taxon>
        <taxon>Agaricomycotina</taxon>
        <taxon>Agaricomycetes</taxon>
        <taxon>Agaricomycetidae</taxon>
        <taxon>Agaricales</taxon>
        <taxon>Agaricales incertae sedis</taxon>
        <taxon>Dendrothele</taxon>
    </lineage>
</organism>
<dbReference type="Pfam" id="PF12697">
    <property type="entry name" value="Abhydrolase_6"/>
    <property type="match status" value="1"/>
</dbReference>